<gene>
    <name evidence="1" type="ORF">FHX41_5984</name>
</gene>
<keyword evidence="2" id="KW-1185">Reference proteome</keyword>
<evidence type="ECO:0000313" key="2">
    <source>
        <dbReference type="Proteomes" id="UP000316706"/>
    </source>
</evidence>
<sequence length="88" mass="9197">MSNTPTSLTITELAEVLFCSGLQESDRPSPEQVRAAVADRLAACGGEGACAATVAQEAGDHPETYLPRMRWALAAVSEAYRGDLTTAA</sequence>
<comment type="caution">
    <text evidence="1">The sequence shown here is derived from an EMBL/GenBank/DDBJ whole genome shotgun (WGS) entry which is preliminary data.</text>
</comment>
<protein>
    <submittedName>
        <fullName evidence="1">Uncharacterized protein</fullName>
    </submittedName>
</protein>
<accession>A0A543INN5</accession>
<evidence type="ECO:0000313" key="1">
    <source>
        <dbReference type="EMBL" id="TQM72190.1"/>
    </source>
</evidence>
<dbReference type="Proteomes" id="UP000316706">
    <property type="component" value="Unassembled WGS sequence"/>
</dbReference>
<dbReference type="OrthoDB" id="3297413at2"/>
<dbReference type="AlphaFoldDB" id="A0A543INN5"/>
<dbReference type="RefSeq" id="WP_141973700.1">
    <property type="nucleotide sequence ID" value="NZ_VFPO01000001.1"/>
</dbReference>
<name>A0A543INN5_9ACTN</name>
<dbReference type="EMBL" id="VFPO01000001">
    <property type="protein sequence ID" value="TQM72190.1"/>
    <property type="molecule type" value="Genomic_DNA"/>
</dbReference>
<reference evidence="1 2" key="1">
    <citation type="submission" date="2019-06" db="EMBL/GenBank/DDBJ databases">
        <title>Sequencing the genomes of 1000 actinobacteria strains.</title>
        <authorList>
            <person name="Klenk H.-P."/>
        </authorList>
    </citation>
    <scope>NUCLEOTIDE SEQUENCE [LARGE SCALE GENOMIC DNA]</scope>
    <source>
        <strain evidence="1 2">DSM 45043</strain>
    </source>
</reference>
<proteinExistence type="predicted"/>
<organism evidence="1 2">
    <name type="scientific">Actinomadura hallensis</name>
    <dbReference type="NCBI Taxonomy" id="337895"/>
    <lineage>
        <taxon>Bacteria</taxon>
        <taxon>Bacillati</taxon>
        <taxon>Actinomycetota</taxon>
        <taxon>Actinomycetes</taxon>
        <taxon>Streptosporangiales</taxon>
        <taxon>Thermomonosporaceae</taxon>
        <taxon>Actinomadura</taxon>
    </lineage>
</organism>